<evidence type="ECO:0000256" key="2">
    <source>
        <dbReference type="ARBA" id="ARBA00022692"/>
    </source>
</evidence>
<evidence type="ECO:0000313" key="7">
    <source>
        <dbReference type="Proteomes" id="UP001213646"/>
    </source>
</evidence>
<evidence type="ECO:0000256" key="5">
    <source>
        <dbReference type="SAM" id="Phobius"/>
    </source>
</evidence>
<feature type="transmembrane region" description="Helical" evidence="5">
    <location>
        <begin position="104"/>
        <end position="122"/>
    </location>
</feature>
<feature type="transmembrane region" description="Helical" evidence="5">
    <location>
        <begin position="202"/>
        <end position="220"/>
    </location>
</feature>
<dbReference type="Proteomes" id="UP001213646">
    <property type="component" value="Unassembled WGS sequence"/>
</dbReference>
<dbReference type="Pfam" id="PF01758">
    <property type="entry name" value="SBF"/>
    <property type="match status" value="1"/>
</dbReference>
<feature type="transmembrane region" description="Helical" evidence="5">
    <location>
        <begin position="12"/>
        <end position="30"/>
    </location>
</feature>
<keyword evidence="4 5" id="KW-0472">Membrane</keyword>
<dbReference type="InterPro" id="IPR038770">
    <property type="entry name" value="Na+/solute_symporter_sf"/>
</dbReference>
<gene>
    <name evidence="6" type="ORF">PQG89_11770</name>
</gene>
<evidence type="ECO:0000256" key="3">
    <source>
        <dbReference type="ARBA" id="ARBA00022989"/>
    </source>
</evidence>
<keyword evidence="3 5" id="KW-1133">Transmembrane helix</keyword>
<dbReference type="InterPro" id="IPR002657">
    <property type="entry name" value="BilAc:Na_symport/Acr3"/>
</dbReference>
<organism evidence="6 7">
    <name type="scientific">Parabacteroides johnsonii</name>
    <dbReference type="NCBI Taxonomy" id="387661"/>
    <lineage>
        <taxon>Bacteria</taxon>
        <taxon>Pseudomonadati</taxon>
        <taxon>Bacteroidota</taxon>
        <taxon>Bacteroidia</taxon>
        <taxon>Bacteroidales</taxon>
        <taxon>Tannerellaceae</taxon>
        <taxon>Parabacteroides</taxon>
    </lineage>
</organism>
<evidence type="ECO:0000313" key="6">
    <source>
        <dbReference type="EMBL" id="MDC7150102.1"/>
    </source>
</evidence>
<proteinExistence type="predicted"/>
<dbReference type="AlphaFoldDB" id="A0AAW6I4B9"/>
<comment type="caution">
    <text evidence="6">The sequence shown here is derived from an EMBL/GenBank/DDBJ whole genome shotgun (WGS) entry which is preliminary data.</text>
</comment>
<sequence>MLNFLKNWTLPVAMLAGALGYFIFANFAFLEPTKPFMSSFISYLTPALIFAQLLLTFCKVQPHELMPSPWHGWLLLFQLASASLVAVLLIFVKMDGAYKEVFEGAMVCLICPTATAAAVITGKLGGSASSLTTYTLLSNILAAAVVPLMFPLVEPHADITFMVAFLKILSKVFPLLLCPFFLAMLFRYFFPKLHHYLLGFRDLAFYLWGVALAIVTAQTVKSLAESNAPVGVELLIALAGLVTCAIQFYLGKQIGTRYSDRISAGQALGQKNTVLAIWMAYTYLDPLSSVGPGSYVLWQNVFNSYQLWKKRKNEINLYHV</sequence>
<feature type="transmembrane region" description="Helical" evidence="5">
    <location>
        <begin position="232"/>
        <end position="251"/>
    </location>
</feature>
<feature type="transmembrane region" description="Helical" evidence="5">
    <location>
        <begin position="134"/>
        <end position="152"/>
    </location>
</feature>
<accession>A0AAW6I4B9</accession>
<dbReference type="RefSeq" id="WP_195485369.1">
    <property type="nucleotide sequence ID" value="NZ_CALEGY010000069.1"/>
</dbReference>
<feature type="transmembrane region" description="Helical" evidence="5">
    <location>
        <begin position="172"/>
        <end position="190"/>
    </location>
</feature>
<feature type="transmembrane region" description="Helical" evidence="5">
    <location>
        <begin position="70"/>
        <end position="92"/>
    </location>
</feature>
<comment type="subcellular location">
    <subcellularLocation>
        <location evidence="1">Membrane</location>
        <topology evidence="1">Multi-pass membrane protein</topology>
    </subcellularLocation>
</comment>
<name>A0AAW6I4B9_9BACT</name>
<evidence type="ECO:0000256" key="4">
    <source>
        <dbReference type="ARBA" id="ARBA00023136"/>
    </source>
</evidence>
<dbReference type="Gene3D" id="1.20.1530.20">
    <property type="match status" value="1"/>
</dbReference>
<dbReference type="GO" id="GO:0016020">
    <property type="term" value="C:membrane"/>
    <property type="evidence" value="ECO:0007669"/>
    <property type="project" value="UniProtKB-SubCell"/>
</dbReference>
<feature type="transmembrane region" description="Helical" evidence="5">
    <location>
        <begin position="36"/>
        <end position="58"/>
    </location>
</feature>
<protein>
    <submittedName>
        <fullName evidence="6">Transporter</fullName>
    </submittedName>
</protein>
<dbReference type="EMBL" id="JAQPYX010000092">
    <property type="protein sequence ID" value="MDC7150102.1"/>
    <property type="molecule type" value="Genomic_DNA"/>
</dbReference>
<reference evidence="6" key="1">
    <citation type="submission" date="2023-01" db="EMBL/GenBank/DDBJ databases">
        <title>Exploring GABA producing Bacteroides strains toward improving mental health.</title>
        <authorList>
            <person name="Yousuf B."/>
            <person name="Bouhlel N.E."/>
            <person name="Mottawea W."/>
            <person name="Hammami R."/>
        </authorList>
    </citation>
    <scope>NUCLEOTIDE SEQUENCE</scope>
    <source>
        <strain evidence="6">UO.H1047</strain>
    </source>
</reference>
<evidence type="ECO:0000256" key="1">
    <source>
        <dbReference type="ARBA" id="ARBA00004141"/>
    </source>
</evidence>
<keyword evidence="2 5" id="KW-0812">Transmembrane</keyword>